<dbReference type="InterPro" id="IPR008971">
    <property type="entry name" value="HSP40/DnaJ_pept-bd"/>
</dbReference>
<reference evidence="4 5" key="1">
    <citation type="journal article" date="2023" name="Hortic Res">
        <title>Pangenome of water caltrop reveals structural variations and asymmetric subgenome divergence after allopolyploidization.</title>
        <authorList>
            <person name="Zhang X."/>
            <person name="Chen Y."/>
            <person name="Wang L."/>
            <person name="Yuan Y."/>
            <person name="Fang M."/>
            <person name="Shi L."/>
            <person name="Lu R."/>
            <person name="Comes H.P."/>
            <person name="Ma Y."/>
            <person name="Chen Y."/>
            <person name="Huang G."/>
            <person name="Zhou Y."/>
            <person name="Zheng Z."/>
            <person name="Qiu Y."/>
        </authorList>
    </citation>
    <scope>NUCLEOTIDE SEQUENCE [LARGE SCALE GENOMIC DNA]</scope>
    <source>
        <strain evidence="4">F231</strain>
    </source>
</reference>
<organism evidence="4 5">
    <name type="scientific">Trapa natans</name>
    <name type="common">Water chestnut</name>
    <dbReference type="NCBI Taxonomy" id="22666"/>
    <lineage>
        <taxon>Eukaryota</taxon>
        <taxon>Viridiplantae</taxon>
        <taxon>Streptophyta</taxon>
        <taxon>Embryophyta</taxon>
        <taxon>Tracheophyta</taxon>
        <taxon>Spermatophyta</taxon>
        <taxon>Magnoliopsida</taxon>
        <taxon>eudicotyledons</taxon>
        <taxon>Gunneridae</taxon>
        <taxon>Pentapetalae</taxon>
        <taxon>rosids</taxon>
        <taxon>malvids</taxon>
        <taxon>Myrtales</taxon>
        <taxon>Lythraceae</taxon>
        <taxon>Trapa</taxon>
    </lineage>
</organism>
<dbReference type="CDD" id="cd10747">
    <property type="entry name" value="DnaJ_C"/>
    <property type="match status" value="1"/>
</dbReference>
<gene>
    <name evidence="4" type="ORF">SAY86_019423</name>
</gene>
<feature type="domain" description="Chaperone DnaJ C-terminal" evidence="3">
    <location>
        <begin position="135"/>
        <end position="294"/>
    </location>
</feature>
<keyword evidence="5" id="KW-1185">Reference proteome</keyword>
<dbReference type="GO" id="GO:0006457">
    <property type="term" value="P:protein folding"/>
    <property type="evidence" value="ECO:0007669"/>
    <property type="project" value="InterPro"/>
</dbReference>
<feature type="compositionally biased region" description="Basic and acidic residues" evidence="2">
    <location>
        <begin position="87"/>
        <end position="97"/>
    </location>
</feature>
<proteinExistence type="predicted"/>
<dbReference type="GO" id="GO:0051082">
    <property type="term" value="F:unfolded protein binding"/>
    <property type="evidence" value="ECO:0007669"/>
    <property type="project" value="InterPro"/>
</dbReference>
<dbReference type="EMBL" id="JAXQNO010000011">
    <property type="protein sequence ID" value="KAK4788104.1"/>
    <property type="molecule type" value="Genomic_DNA"/>
</dbReference>
<dbReference type="Proteomes" id="UP001346149">
    <property type="component" value="Unassembled WGS sequence"/>
</dbReference>
<name>A0AAN7R102_TRANT</name>
<evidence type="ECO:0000313" key="5">
    <source>
        <dbReference type="Proteomes" id="UP001346149"/>
    </source>
</evidence>
<protein>
    <recommendedName>
        <fullName evidence="3">Chaperone DnaJ C-terminal domain-containing protein</fullName>
    </recommendedName>
</protein>
<sequence length="315" mass="34328">MSSISGLRQPSPTGAYSLPCLSAASKPLSIIDFSKAYKFIALKWSLDRKGSPPSNKGKAHGGSDRSPKDVMTTADDCSVYSRPAGYERKSMAADSPKRPTTLTASPTSVCCRPMSLRATSIVYSQTAAKKTPQPIEKKLECTLEELLHGCVKKVVVVRDVLSEAGTIREEEEELKINVEPGWRQGTRIMFEGKGDERPGYMPANIVFVMEEKPHPLFKRRGRDDLEIVAEVPLVRALTGCTLQVPLLCGETMALSIEEIIRPGSEKGIRGQGMPSAKDPAARGELRIAFSIGFPQGLSEERRVELVSILSGCDYA</sequence>
<accession>A0AAN7R102</accession>
<evidence type="ECO:0000313" key="4">
    <source>
        <dbReference type="EMBL" id="KAK4788104.1"/>
    </source>
</evidence>
<evidence type="ECO:0000256" key="2">
    <source>
        <dbReference type="SAM" id="MobiDB-lite"/>
    </source>
</evidence>
<dbReference type="PANTHER" id="PTHR24078:SF522">
    <property type="entry name" value="DNAJ CHAPERONE C-TERMINAL DOMAIN-CONTAINING PROTEIN"/>
    <property type="match status" value="1"/>
</dbReference>
<dbReference type="GO" id="GO:0051087">
    <property type="term" value="F:protein-folding chaperone binding"/>
    <property type="evidence" value="ECO:0007669"/>
    <property type="project" value="TreeGrafter"/>
</dbReference>
<dbReference type="InterPro" id="IPR051339">
    <property type="entry name" value="DnaJ_subfamily_B"/>
</dbReference>
<dbReference type="SUPFAM" id="SSF49493">
    <property type="entry name" value="HSP40/DnaJ peptide-binding domain"/>
    <property type="match status" value="2"/>
</dbReference>
<dbReference type="GO" id="GO:0005829">
    <property type="term" value="C:cytosol"/>
    <property type="evidence" value="ECO:0007669"/>
    <property type="project" value="TreeGrafter"/>
</dbReference>
<dbReference type="FunFam" id="2.60.260.20:FF:000006">
    <property type="entry name" value="DnaJ subfamily B member 13"/>
    <property type="match status" value="1"/>
</dbReference>
<dbReference type="FunFam" id="2.60.260.20:FF:000002">
    <property type="entry name" value="Dnaj homolog subfamily b member"/>
    <property type="match status" value="1"/>
</dbReference>
<dbReference type="Pfam" id="PF01556">
    <property type="entry name" value="DnaJ_C"/>
    <property type="match status" value="1"/>
</dbReference>
<dbReference type="AlphaFoldDB" id="A0AAN7R102"/>
<evidence type="ECO:0000259" key="3">
    <source>
        <dbReference type="Pfam" id="PF01556"/>
    </source>
</evidence>
<dbReference type="InterPro" id="IPR002939">
    <property type="entry name" value="DnaJ_C"/>
</dbReference>
<comment type="caution">
    <text evidence="4">The sequence shown here is derived from an EMBL/GenBank/DDBJ whole genome shotgun (WGS) entry which is preliminary data.</text>
</comment>
<dbReference type="PANTHER" id="PTHR24078">
    <property type="entry name" value="DNAJ HOMOLOG SUBFAMILY C MEMBER"/>
    <property type="match status" value="1"/>
</dbReference>
<feature type="region of interest" description="Disordered" evidence="2">
    <location>
        <begin position="87"/>
        <end position="106"/>
    </location>
</feature>
<dbReference type="Gene3D" id="2.60.260.20">
    <property type="entry name" value="Urease metallochaperone UreE, N-terminal domain"/>
    <property type="match status" value="2"/>
</dbReference>
<keyword evidence="1" id="KW-0143">Chaperone</keyword>
<evidence type="ECO:0000256" key="1">
    <source>
        <dbReference type="ARBA" id="ARBA00023186"/>
    </source>
</evidence>
<feature type="region of interest" description="Disordered" evidence="2">
    <location>
        <begin position="48"/>
        <end position="74"/>
    </location>
</feature>